<proteinExistence type="predicted"/>
<evidence type="ECO:0000256" key="1">
    <source>
        <dbReference type="ARBA" id="ARBA00022801"/>
    </source>
</evidence>
<organism evidence="4 6">
    <name type="scientific">Devosia limi DSM 17137</name>
    <dbReference type="NCBI Taxonomy" id="1121477"/>
    <lineage>
        <taxon>Bacteria</taxon>
        <taxon>Pseudomonadati</taxon>
        <taxon>Pseudomonadota</taxon>
        <taxon>Alphaproteobacteria</taxon>
        <taxon>Hyphomicrobiales</taxon>
        <taxon>Devosiaceae</taxon>
        <taxon>Devosia</taxon>
    </lineage>
</organism>
<dbReference type="EMBL" id="FQVC01000001">
    <property type="protein sequence ID" value="SHE33531.1"/>
    <property type="molecule type" value="Genomic_DNA"/>
</dbReference>
<gene>
    <name evidence="5" type="ORF">SAMN02745223_00096</name>
    <name evidence="4" type="ORF">VW29_05810</name>
</gene>
<dbReference type="OrthoDB" id="9797882at2"/>
<reference evidence="4 6" key="1">
    <citation type="submission" date="2015-03" db="EMBL/GenBank/DDBJ databases">
        <authorList>
            <person name="Hassan Y.I."/>
            <person name="Lepp D."/>
            <person name="Zhou T."/>
        </authorList>
    </citation>
    <scope>NUCLEOTIDE SEQUENCE [LARGE SCALE GENOMIC DNA]</scope>
    <source>
        <strain evidence="4 6">DSM 17137</strain>
    </source>
</reference>
<dbReference type="PROSITE" id="PS01247">
    <property type="entry name" value="IUNH"/>
    <property type="match status" value="1"/>
</dbReference>
<dbReference type="Proteomes" id="UP000033608">
    <property type="component" value="Unassembled WGS sequence"/>
</dbReference>
<sequence length="297" mass="31001">MSNPRVIIDTDPGLDDAVAILFALGSGRFDVLGLTTVAGNIGLDRTTANALGLLAVAGRGDIPVLMGAERPLRRWGIDVVAIHGSDGLGGITLPPPLVTPQTGAVEWMARQLRDNPAGTIDILALGPLTNIARLVADHPDAAKRLGRLIIMGGTVDEPGNVGPRSEFNFASDPEATAIVLQGGLTPTIVPLDVTRRVRADMDYVNALRGTMHGDVTAQVLEAYLQDGKQSRPLHDPCVMLLALAPDLFDIETRMLSVDLSDGADAGALQPNPNGSPVACALRVDVPGALALLKTGFV</sequence>
<dbReference type="AlphaFoldDB" id="A0A0F5LU44"/>
<dbReference type="GO" id="GO:0008477">
    <property type="term" value="F:purine nucleosidase activity"/>
    <property type="evidence" value="ECO:0007669"/>
    <property type="project" value="TreeGrafter"/>
</dbReference>
<dbReference type="InterPro" id="IPR001910">
    <property type="entry name" value="Inosine/uridine_hydrolase_dom"/>
</dbReference>
<dbReference type="PANTHER" id="PTHR12304">
    <property type="entry name" value="INOSINE-URIDINE PREFERRING NUCLEOSIDE HYDROLASE"/>
    <property type="match status" value="1"/>
</dbReference>
<evidence type="ECO:0000256" key="2">
    <source>
        <dbReference type="ARBA" id="ARBA00023295"/>
    </source>
</evidence>
<evidence type="ECO:0000313" key="7">
    <source>
        <dbReference type="Proteomes" id="UP000184533"/>
    </source>
</evidence>
<dbReference type="GO" id="GO:0005829">
    <property type="term" value="C:cytosol"/>
    <property type="evidence" value="ECO:0007669"/>
    <property type="project" value="TreeGrafter"/>
</dbReference>
<evidence type="ECO:0000313" key="4">
    <source>
        <dbReference type="EMBL" id="KKB85806.1"/>
    </source>
</evidence>
<dbReference type="PATRIC" id="fig|1121477.3.peg.2248"/>
<keyword evidence="2" id="KW-0326">Glycosidase</keyword>
<accession>A0A0F5LU44</accession>
<dbReference type="InterPro" id="IPR015910">
    <property type="entry name" value="I/U_nuclsd_hydro_CS"/>
</dbReference>
<evidence type="ECO:0000259" key="3">
    <source>
        <dbReference type="Pfam" id="PF01156"/>
    </source>
</evidence>
<dbReference type="Gene3D" id="3.90.245.10">
    <property type="entry name" value="Ribonucleoside hydrolase-like"/>
    <property type="match status" value="1"/>
</dbReference>
<name>A0A0F5LU44_9HYPH</name>
<dbReference type="InterPro" id="IPR023186">
    <property type="entry name" value="IUNH"/>
</dbReference>
<dbReference type="Pfam" id="PF01156">
    <property type="entry name" value="IU_nuc_hydro"/>
    <property type="match status" value="1"/>
</dbReference>
<dbReference type="PANTHER" id="PTHR12304:SF4">
    <property type="entry name" value="URIDINE NUCLEOSIDASE"/>
    <property type="match status" value="1"/>
</dbReference>
<protein>
    <submittedName>
        <fullName evidence="4 5">Nucleoside hydrolase</fullName>
    </submittedName>
</protein>
<dbReference type="InterPro" id="IPR036452">
    <property type="entry name" value="Ribo_hydro-like"/>
</dbReference>
<dbReference type="EMBL" id="LAJF01000045">
    <property type="protein sequence ID" value="KKB85806.1"/>
    <property type="molecule type" value="Genomic_DNA"/>
</dbReference>
<dbReference type="GO" id="GO:0006152">
    <property type="term" value="P:purine nucleoside catabolic process"/>
    <property type="evidence" value="ECO:0007669"/>
    <property type="project" value="TreeGrafter"/>
</dbReference>
<keyword evidence="6" id="KW-1185">Reference proteome</keyword>
<reference evidence="5 7" key="2">
    <citation type="submission" date="2016-11" db="EMBL/GenBank/DDBJ databases">
        <authorList>
            <person name="Jaros S."/>
            <person name="Januszkiewicz K."/>
            <person name="Wedrychowicz H."/>
        </authorList>
    </citation>
    <scope>NUCLEOTIDE SEQUENCE [LARGE SCALE GENOMIC DNA]</scope>
    <source>
        <strain evidence="5 7">DSM 17137</strain>
    </source>
</reference>
<dbReference type="GO" id="GO:0045437">
    <property type="term" value="F:uridine nucleosidase activity"/>
    <property type="evidence" value="ECO:0007669"/>
    <property type="project" value="UniProtKB-ARBA"/>
</dbReference>
<dbReference type="Proteomes" id="UP000184533">
    <property type="component" value="Unassembled WGS sequence"/>
</dbReference>
<dbReference type="STRING" id="1121477.SAMN02745223_00096"/>
<keyword evidence="1 4" id="KW-0378">Hydrolase</keyword>
<dbReference type="SUPFAM" id="SSF53590">
    <property type="entry name" value="Nucleoside hydrolase"/>
    <property type="match status" value="1"/>
</dbReference>
<feature type="domain" description="Inosine/uridine-preferring nucleoside hydrolase" evidence="3">
    <location>
        <begin position="6"/>
        <end position="285"/>
    </location>
</feature>
<evidence type="ECO:0000313" key="5">
    <source>
        <dbReference type="EMBL" id="SHE33531.1"/>
    </source>
</evidence>
<dbReference type="RefSeq" id="WP_046134358.1">
    <property type="nucleotide sequence ID" value="NZ_FQVC01000001.1"/>
</dbReference>
<evidence type="ECO:0000313" key="6">
    <source>
        <dbReference type="Proteomes" id="UP000033608"/>
    </source>
</evidence>